<dbReference type="InterPro" id="IPR025238">
    <property type="entry name" value="DUF4184"/>
</dbReference>
<keyword evidence="1" id="KW-0812">Transmembrane</keyword>
<sequence>MPFTLAHSIAVLPFARCRRVHFPAMVIGSLAPDFVYFLHGRAVPGGHSLANLLWPNLPLCFALYALYLALWHRTLRDFLPDCLNAAYRLPEHAIAAAPQNRRQTAAVLFAFVFSALFGMITHLFLDAFTHPTGWFVQHFAPLQQTVFALPAYKWLQYGGGVFGLGGCLLFALHTARRRPHRSAKTARQKSLFWTTCILLTLCGWAFWQTAAPIPLAHAATQTIRLIDCGVLGFSLLCAVRRLAFS</sequence>
<reference evidence="3" key="1">
    <citation type="submission" date="2016-05" db="EMBL/GenBank/DDBJ databases">
        <title>Draft genome of Corynebacterium afermentans subsp. afermentans LCDC 88199T.</title>
        <authorList>
            <person name="Bernier A.-M."/>
            <person name="Bernard K."/>
        </authorList>
    </citation>
    <scope>NUCLEOTIDE SEQUENCE [LARGE SCALE GENOMIC DNA]</scope>
    <source>
        <strain evidence="3">NML04-0072</strain>
    </source>
</reference>
<keyword evidence="1" id="KW-0472">Membrane</keyword>
<feature type="transmembrane region" description="Helical" evidence="1">
    <location>
        <begin position="20"/>
        <end position="40"/>
    </location>
</feature>
<feature type="transmembrane region" description="Helical" evidence="1">
    <location>
        <begin position="191"/>
        <end position="210"/>
    </location>
</feature>
<comment type="caution">
    <text evidence="2">The sequence shown here is derived from an EMBL/GenBank/DDBJ whole genome shotgun (WGS) entry which is preliminary data.</text>
</comment>
<protein>
    <recommendedName>
        <fullName evidence="4">DUF4184 family protein</fullName>
    </recommendedName>
</protein>
<feature type="transmembrane region" description="Helical" evidence="1">
    <location>
        <begin position="52"/>
        <end position="70"/>
    </location>
</feature>
<name>A0A1A9RIB7_EIKCO</name>
<evidence type="ECO:0000256" key="1">
    <source>
        <dbReference type="SAM" id="Phobius"/>
    </source>
</evidence>
<gene>
    <name evidence="2" type="ORF">A7P90_06150</name>
</gene>
<dbReference type="STRING" id="539.A7P85_00760"/>
<evidence type="ECO:0000313" key="2">
    <source>
        <dbReference type="EMBL" id="OAM18845.1"/>
    </source>
</evidence>
<evidence type="ECO:0000313" key="3">
    <source>
        <dbReference type="Proteomes" id="UP000077589"/>
    </source>
</evidence>
<dbReference type="AlphaFoldDB" id="A0A1A9RIB7"/>
<organism evidence="2 3">
    <name type="scientific">Eikenella corrodens</name>
    <dbReference type="NCBI Taxonomy" id="539"/>
    <lineage>
        <taxon>Bacteria</taxon>
        <taxon>Pseudomonadati</taxon>
        <taxon>Pseudomonadota</taxon>
        <taxon>Betaproteobacteria</taxon>
        <taxon>Neisseriales</taxon>
        <taxon>Neisseriaceae</taxon>
        <taxon>Eikenella</taxon>
    </lineage>
</organism>
<proteinExistence type="predicted"/>
<accession>A0A1A9RIB7</accession>
<dbReference type="Proteomes" id="UP000077589">
    <property type="component" value="Unassembled WGS sequence"/>
</dbReference>
<feature type="transmembrane region" description="Helical" evidence="1">
    <location>
        <begin position="105"/>
        <end position="125"/>
    </location>
</feature>
<dbReference type="Pfam" id="PF13803">
    <property type="entry name" value="DUF4184"/>
    <property type="match status" value="1"/>
</dbReference>
<dbReference type="OrthoDB" id="8481923at2"/>
<dbReference type="EMBL" id="LXSG01000032">
    <property type="protein sequence ID" value="OAM18845.1"/>
    <property type="molecule type" value="Genomic_DNA"/>
</dbReference>
<keyword evidence="1" id="KW-1133">Transmembrane helix</keyword>
<feature type="transmembrane region" description="Helical" evidence="1">
    <location>
        <begin position="222"/>
        <end position="243"/>
    </location>
</feature>
<evidence type="ECO:0008006" key="4">
    <source>
        <dbReference type="Google" id="ProtNLM"/>
    </source>
</evidence>
<dbReference type="RefSeq" id="WP_064087726.1">
    <property type="nucleotide sequence ID" value="NZ_LXSG01000032.1"/>
</dbReference>
<feature type="transmembrane region" description="Helical" evidence="1">
    <location>
        <begin position="154"/>
        <end position="171"/>
    </location>
</feature>